<dbReference type="SMART" id="SM00564">
    <property type="entry name" value="PQQ"/>
    <property type="match status" value="3"/>
</dbReference>
<proteinExistence type="predicted"/>
<organism evidence="3 4">
    <name type="scientific">Caulifigura coniformis</name>
    <dbReference type="NCBI Taxonomy" id="2527983"/>
    <lineage>
        <taxon>Bacteria</taxon>
        <taxon>Pseudomonadati</taxon>
        <taxon>Planctomycetota</taxon>
        <taxon>Planctomycetia</taxon>
        <taxon>Planctomycetales</taxon>
        <taxon>Planctomycetaceae</taxon>
        <taxon>Caulifigura</taxon>
    </lineage>
</organism>
<accession>A0A517SA82</accession>
<dbReference type="InterPro" id="IPR015943">
    <property type="entry name" value="WD40/YVTN_repeat-like_dom_sf"/>
</dbReference>
<dbReference type="FunCoup" id="A0A517SA82">
    <property type="interactions" value="19"/>
</dbReference>
<dbReference type="InParanoid" id="A0A517SA82"/>
<sequence length="415" mass="44621" precursor="true">MSLRTTIPCLLLAITSTTSAGDWPSWRGQKGDGVSTETGVPISWSPNENIAWKTSLPGGGRSSPIVIGDYVVITLADVFDQTRRVLAIDASSGVVRWNTVVHRGETGDMHKFNTAASSTPACDGQRIFAVFVDDRAMQVVALDLEGRILWSKSPGTFHSQHGFAASPVVFGNGVIINGQQDGEAFVVLLNTMTGDEIWRYKPSINLRSFSTPLLTQHDGELQLILTGASQTVALNPATGEPIWSIAGPAEKFVSTPSVGHGMVFSFGGSPEKKAMAVKLGGRGEISEEFVAWRNERQMPYVPTPILLGDYLHILSDTGVYTCLDPRTGRSLMTARRTGPVYSSPVAAEDRIYFFEDSGTCTVIANGKTFEVLSKNGLGEGVYSTPAIAHRSLFVRTEGHLLRIGKEFGTAVSVAP</sequence>
<evidence type="ECO:0000313" key="4">
    <source>
        <dbReference type="Proteomes" id="UP000315700"/>
    </source>
</evidence>
<dbReference type="KEGG" id="ccos:Pan44_10700"/>
<dbReference type="InterPro" id="IPR011047">
    <property type="entry name" value="Quinoprotein_ADH-like_sf"/>
</dbReference>
<feature type="domain" description="Pyrrolo-quinoline quinone repeat" evidence="2">
    <location>
        <begin position="116"/>
        <end position="330"/>
    </location>
</feature>
<dbReference type="Proteomes" id="UP000315700">
    <property type="component" value="Chromosome"/>
</dbReference>
<dbReference type="PANTHER" id="PTHR34512:SF30">
    <property type="entry name" value="OUTER MEMBRANE PROTEIN ASSEMBLY FACTOR BAMB"/>
    <property type="match status" value="1"/>
</dbReference>
<keyword evidence="1" id="KW-0732">Signal</keyword>
<dbReference type="EMBL" id="CP036271">
    <property type="protein sequence ID" value="QDT53055.1"/>
    <property type="molecule type" value="Genomic_DNA"/>
</dbReference>
<protein>
    <submittedName>
        <fullName evidence="3">Outer membrane protein assembly factor BamB</fullName>
    </submittedName>
</protein>
<dbReference type="Pfam" id="PF13360">
    <property type="entry name" value="PQQ_2"/>
    <property type="match status" value="1"/>
</dbReference>
<reference evidence="3 4" key="1">
    <citation type="submission" date="2019-02" db="EMBL/GenBank/DDBJ databases">
        <title>Deep-cultivation of Planctomycetes and their phenomic and genomic characterization uncovers novel biology.</title>
        <authorList>
            <person name="Wiegand S."/>
            <person name="Jogler M."/>
            <person name="Boedeker C."/>
            <person name="Pinto D."/>
            <person name="Vollmers J."/>
            <person name="Rivas-Marin E."/>
            <person name="Kohn T."/>
            <person name="Peeters S.H."/>
            <person name="Heuer A."/>
            <person name="Rast P."/>
            <person name="Oberbeckmann S."/>
            <person name="Bunk B."/>
            <person name="Jeske O."/>
            <person name="Meyerdierks A."/>
            <person name="Storesund J.E."/>
            <person name="Kallscheuer N."/>
            <person name="Luecker S."/>
            <person name="Lage O.M."/>
            <person name="Pohl T."/>
            <person name="Merkel B.J."/>
            <person name="Hornburger P."/>
            <person name="Mueller R.-W."/>
            <person name="Bruemmer F."/>
            <person name="Labrenz M."/>
            <person name="Spormann A.M."/>
            <person name="Op den Camp H."/>
            <person name="Overmann J."/>
            <person name="Amann R."/>
            <person name="Jetten M.S.M."/>
            <person name="Mascher T."/>
            <person name="Medema M.H."/>
            <person name="Devos D.P."/>
            <person name="Kaster A.-K."/>
            <person name="Ovreas L."/>
            <person name="Rohde M."/>
            <person name="Galperin M.Y."/>
            <person name="Jogler C."/>
        </authorList>
    </citation>
    <scope>NUCLEOTIDE SEQUENCE [LARGE SCALE GENOMIC DNA]</scope>
    <source>
        <strain evidence="3 4">Pan44</strain>
    </source>
</reference>
<dbReference type="InterPro" id="IPR018391">
    <property type="entry name" value="PQQ_b-propeller_rpt"/>
</dbReference>
<keyword evidence="4" id="KW-1185">Reference proteome</keyword>
<evidence type="ECO:0000259" key="2">
    <source>
        <dbReference type="Pfam" id="PF13360"/>
    </source>
</evidence>
<dbReference type="RefSeq" id="WP_197453875.1">
    <property type="nucleotide sequence ID" value="NZ_CP036271.1"/>
</dbReference>
<dbReference type="InterPro" id="IPR002372">
    <property type="entry name" value="PQQ_rpt_dom"/>
</dbReference>
<evidence type="ECO:0000313" key="3">
    <source>
        <dbReference type="EMBL" id="QDT53055.1"/>
    </source>
</evidence>
<gene>
    <name evidence="3" type="primary">bamB_4</name>
    <name evidence="3" type="ORF">Pan44_10700</name>
</gene>
<dbReference type="AlphaFoldDB" id="A0A517SA82"/>
<dbReference type="PANTHER" id="PTHR34512">
    <property type="entry name" value="CELL SURFACE PROTEIN"/>
    <property type="match status" value="1"/>
</dbReference>
<dbReference type="Gene3D" id="2.40.10.480">
    <property type="match status" value="1"/>
</dbReference>
<evidence type="ECO:0000256" key="1">
    <source>
        <dbReference type="SAM" id="SignalP"/>
    </source>
</evidence>
<dbReference type="SUPFAM" id="SSF50998">
    <property type="entry name" value="Quinoprotein alcohol dehydrogenase-like"/>
    <property type="match status" value="1"/>
</dbReference>
<feature type="chain" id="PRO_5021708683" evidence="1">
    <location>
        <begin position="21"/>
        <end position="415"/>
    </location>
</feature>
<name>A0A517SA82_9PLAN</name>
<dbReference type="Gene3D" id="2.130.10.10">
    <property type="entry name" value="YVTN repeat-like/Quinoprotein amine dehydrogenase"/>
    <property type="match status" value="1"/>
</dbReference>
<feature type="signal peptide" evidence="1">
    <location>
        <begin position="1"/>
        <end position="20"/>
    </location>
</feature>